<evidence type="ECO:0000313" key="2">
    <source>
        <dbReference type="EMBL" id="TNC26032.1"/>
    </source>
</evidence>
<dbReference type="OrthoDB" id="4350822at2"/>
<reference evidence="2 3" key="1">
    <citation type="submission" date="2019-06" db="EMBL/GenBank/DDBJ databases">
        <title>Amycolatopsis alkalitolerans sp. nov., isolated from Gastrodia elata Blume.</title>
        <authorList>
            <person name="Narsing Rao M.P."/>
            <person name="Li W.J."/>
        </authorList>
    </citation>
    <scope>NUCLEOTIDE SEQUENCE [LARGE SCALE GENOMIC DNA]</scope>
    <source>
        <strain evidence="2 3">SYSUP0005</strain>
    </source>
</reference>
<dbReference type="EMBL" id="VDFW01000009">
    <property type="protein sequence ID" value="TNC26032.1"/>
    <property type="molecule type" value="Genomic_DNA"/>
</dbReference>
<keyword evidence="1" id="KW-0472">Membrane</keyword>
<name>A0A5C4M1U9_9PSEU</name>
<organism evidence="2 3">
    <name type="scientific">Amycolatopsis alkalitolerans</name>
    <dbReference type="NCBI Taxonomy" id="2547244"/>
    <lineage>
        <taxon>Bacteria</taxon>
        <taxon>Bacillati</taxon>
        <taxon>Actinomycetota</taxon>
        <taxon>Actinomycetes</taxon>
        <taxon>Pseudonocardiales</taxon>
        <taxon>Pseudonocardiaceae</taxon>
        <taxon>Amycolatopsis</taxon>
    </lineage>
</organism>
<feature type="transmembrane region" description="Helical" evidence="1">
    <location>
        <begin position="51"/>
        <end position="70"/>
    </location>
</feature>
<comment type="caution">
    <text evidence="2">The sequence shown here is derived from an EMBL/GenBank/DDBJ whole genome shotgun (WGS) entry which is preliminary data.</text>
</comment>
<keyword evidence="1" id="KW-1133">Transmembrane helix</keyword>
<keyword evidence="3" id="KW-1185">Reference proteome</keyword>
<dbReference type="Proteomes" id="UP000305546">
    <property type="component" value="Unassembled WGS sequence"/>
</dbReference>
<accession>A0A5C4M1U9</accession>
<dbReference type="RefSeq" id="WP_139096898.1">
    <property type="nucleotide sequence ID" value="NZ_VDFW01000009.1"/>
</dbReference>
<gene>
    <name evidence="2" type="ORF">FG385_12690</name>
</gene>
<keyword evidence="1" id="KW-0812">Transmembrane</keyword>
<dbReference type="AlphaFoldDB" id="A0A5C4M1U9"/>
<proteinExistence type="predicted"/>
<feature type="transmembrane region" description="Helical" evidence="1">
    <location>
        <begin position="25"/>
        <end position="45"/>
    </location>
</feature>
<evidence type="ECO:0000256" key="1">
    <source>
        <dbReference type="SAM" id="Phobius"/>
    </source>
</evidence>
<evidence type="ECO:0000313" key="3">
    <source>
        <dbReference type="Proteomes" id="UP000305546"/>
    </source>
</evidence>
<sequence length="245" mass="27224">MNGTPLGLRGVEAYAEDRCSWRPPLVVLGIAMPVLVIAAVVAGMILHAEGFALLVIPPLIIWLATGARYLPMVWPTGIRIDGDGVRIGAVRRWERKPDRKRRRKPPPASFQHYHVFSCPWRGILALEVTTDRKRMRELDKTAHRAPSKNLRATGGLPVAAFYLGMLTAPFAKAELIIEIDPEYAQFPTFRDVQALFAGTSQAGTRSTTWVVPTRRPRELTRLVAAITSTPEWNNRILTGGDGPSW</sequence>
<protein>
    <submittedName>
        <fullName evidence="2">Uncharacterized protein</fullName>
    </submittedName>
</protein>